<dbReference type="RefSeq" id="WP_381240542.1">
    <property type="nucleotide sequence ID" value="NZ_JBHSKH010000081.1"/>
</dbReference>
<reference evidence="2" key="1">
    <citation type="journal article" date="2019" name="Int. J. Syst. Evol. Microbiol.">
        <title>The Global Catalogue of Microorganisms (GCM) 10K type strain sequencing project: providing services to taxonomists for standard genome sequencing and annotation.</title>
        <authorList>
            <consortium name="The Broad Institute Genomics Platform"/>
            <consortium name="The Broad Institute Genome Sequencing Center for Infectious Disease"/>
            <person name="Wu L."/>
            <person name="Ma J."/>
        </authorList>
    </citation>
    <scope>NUCLEOTIDE SEQUENCE [LARGE SCALE GENOMIC DNA]</scope>
    <source>
        <strain evidence="2">CGMCC 4.7020</strain>
    </source>
</reference>
<dbReference type="Proteomes" id="UP001597058">
    <property type="component" value="Unassembled WGS sequence"/>
</dbReference>
<gene>
    <name evidence="1" type="ORF">ACFQ5X_42275</name>
</gene>
<name>A0ABW3XS30_9ACTN</name>
<evidence type="ECO:0000313" key="1">
    <source>
        <dbReference type="EMBL" id="MFD1312398.1"/>
    </source>
</evidence>
<keyword evidence="2" id="KW-1185">Reference proteome</keyword>
<accession>A0ABW3XS30</accession>
<dbReference type="EMBL" id="JBHTMM010000117">
    <property type="protein sequence ID" value="MFD1312398.1"/>
    <property type="molecule type" value="Genomic_DNA"/>
</dbReference>
<proteinExistence type="predicted"/>
<protein>
    <submittedName>
        <fullName evidence="1">Uncharacterized protein</fullName>
    </submittedName>
</protein>
<comment type="caution">
    <text evidence="1">The sequence shown here is derived from an EMBL/GenBank/DDBJ whole genome shotgun (WGS) entry which is preliminary data.</text>
</comment>
<sequence length="237" mass="25683">MNARDELFHLIAGVSNDGTRPWCDEARRILDVYRAEVLAEAHAAEVLAEAVKPAEAATIYAVRGCTCEEPLHPTWCPASIPSDERITNIRDGVGGPLTPRELSWLKGAAARHELHITGARGLHWPLTDDLPGAVLLLSQYLAAAVAVIERAGLAEEEATAAAATATPDFFQVGRQYTSGTWKFHCEAISPSPGTGELRALGWKHAPVYGVHQWHAVALDPDDWEHGGWTEATEDGDR</sequence>
<evidence type="ECO:0000313" key="2">
    <source>
        <dbReference type="Proteomes" id="UP001597058"/>
    </source>
</evidence>
<organism evidence="1 2">
    <name type="scientific">Streptomyces kaempferi</name>
    <dbReference type="NCBI Taxonomy" id="333725"/>
    <lineage>
        <taxon>Bacteria</taxon>
        <taxon>Bacillati</taxon>
        <taxon>Actinomycetota</taxon>
        <taxon>Actinomycetes</taxon>
        <taxon>Kitasatosporales</taxon>
        <taxon>Streptomycetaceae</taxon>
        <taxon>Streptomyces</taxon>
    </lineage>
</organism>